<evidence type="ECO:0008006" key="3">
    <source>
        <dbReference type="Google" id="ProtNLM"/>
    </source>
</evidence>
<keyword evidence="2" id="KW-1185">Reference proteome</keyword>
<gene>
    <name evidence="1" type="ORF">EAF07_05925</name>
</gene>
<dbReference type="EMBL" id="RCVM01000010">
    <property type="protein sequence ID" value="RLY03077.1"/>
    <property type="molecule type" value="Genomic_DNA"/>
</dbReference>
<evidence type="ECO:0000313" key="1">
    <source>
        <dbReference type="EMBL" id="RLY03077.1"/>
    </source>
</evidence>
<proteinExistence type="predicted"/>
<reference evidence="1 2" key="1">
    <citation type="submission" date="2018-10" db="EMBL/GenBank/DDBJ databases">
        <title>Streptococcus hillyeri sp. nov., isolated from equine tracheal sample.</title>
        <authorList>
            <person name="Macfadyen A.C."/>
            <person name="Waller A."/>
            <person name="Paterson G.K."/>
        </authorList>
    </citation>
    <scope>NUCLEOTIDE SEQUENCE [LARGE SCALE GENOMIC DNA]</scope>
    <source>
        <strain evidence="1 2">28462</strain>
    </source>
</reference>
<accession>A0A3L9DT43</accession>
<dbReference type="OrthoDB" id="886754at2"/>
<organism evidence="1 2">
    <name type="scientific">Streptococcus hillyeri</name>
    <dbReference type="NCBI Taxonomy" id="2282420"/>
    <lineage>
        <taxon>Bacteria</taxon>
        <taxon>Bacillati</taxon>
        <taxon>Bacillota</taxon>
        <taxon>Bacilli</taxon>
        <taxon>Lactobacillales</taxon>
        <taxon>Streptococcaceae</taxon>
        <taxon>Streptococcus</taxon>
    </lineage>
</organism>
<comment type="caution">
    <text evidence="1">The sequence shown here is derived from an EMBL/GenBank/DDBJ whole genome shotgun (WGS) entry which is preliminary data.</text>
</comment>
<dbReference type="NCBIfam" id="TIGR01725">
    <property type="entry name" value="phge_HK97_gp10"/>
    <property type="match status" value="1"/>
</dbReference>
<evidence type="ECO:0000313" key="2">
    <source>
        <dbReference type="Proteomes" id="UP000279194"/>
    </source>
</evidence>
<name>A0A3L9DT43_9STRE</name>
<dbReference type="InterPro" id="IPR010064">
    <property type="entry name" value="HK97-gp10_tail"/>
</dbReference>
<sequence length="134" mass="15290">MIALVNRIKVEFNGLDKLQAKLLKAIQLKEVERIIEDNGVAMQKKAIRNAENFRGHYEGWGKKKRFVKPTGATKRSISFSSGKLGRFKYRVMPGTEYAAYVELGTRKMSAQPFIGPAYMDQVNQFKKDMSDLVK</sequence>
<dbReference type="Proteomes" id="UP000279194">
    <property type="component" value="Unassembled WGS sequence"/>
</dbReference>
<dbReference type="AlphaFoldDB" id="A0A3L9DT43"/>
<protein>
    <recommendedName>
        <fullName evidence="3">Phage protein</fullName>
    </recommendedName>
</protein>